<evidence type="ECO:0000313" key="1">
    <source>
        <dbReference type="EMBL" id="RAR81839.1"/>
    </source>
</evidence>
<dbReference type="RefSeq" id="WP_211322414.1">
    <property type="nucleotide sequence ID" value="NZ_CBCSGC010000279.1"/>
</dbReference>
<dbReference type="Proteomes" id="UP000248856">
    <property type="component" value="Unassembled WGS sequence"/>
</dbReference>
<comment type="caution">
    <text evidence="1">The sequence shown here is derived from an EMBL/GenBank/DDBJ whole genome shotgun (WGS) entry which is preliminary data.</text>
</comment>
<name>A0A328Z7K4_9BURK</name>
<accession>A0A328Z7K4</accession>
<dbReference type="SUPFAM" id="SSF51905">
    <property type="entry name" value="FAD/NAD(P)-binding domain"/>
    <property type="match status" value="1"/>
</dbReference>
<reference evidence="1 2" key="1">
    <citation type="submission" date="2018-06" db="EMBL/GenBank/DDBJ databases">
        <title>Genomic Encyclopedia of Archaeal and Bacterial Type Strains, Phase II (KMG-II): from individual species to whole genera.</title>
        <authorList>
            <person name="Goeker M."/>
        </authorList>
    </citation>
    <scope>NUCLEOTIDE SEQUENCE [LARGE SCALE GENOMIC DNA]</scope>
    <source>
        <strain evidence="1 2">CFPB 3232</strain>
    </source>
</reference>
<gene>
    <name evidence="1" type="ORF">AX018_101983</name>
</gene>
<keyword evidence="2" id="KW-1185">Reference proteome</keyword>
<sequence length="480" mass="53148">MTKKTYSIFGAGAAGLYTAWRLLEGQLKNAKFASRQLKRGDVLELYDWGQYDFNSANPGTRAAGARICTWHYQNNPGNSFVELGGMRYSHWESTPTPQFPDPNGGTTPGHRLVTTVIHELGLDKFSVPFNVTDNQLYSLRTRNFYLNDISSNNPAPYAAANYAAGVSPDNGFSVLQDLVPQTMGSHWTRKDWCHFYTTGVIERRQSDGYVFQQGDRLRDIGYWNLLYDQLGSEGFDYAADGNGYSSNVINTHAGVSMNINNEFTPGTQYRTLTTGFSGMFNALFDRIEKLAKAKGVVFKYQPNTRLHSILWKDGKAAFTLATRANPDKPSARGQADAAWLAMGRAPIERVAQATCYQEQPGLDVLNHEQVSLYRESTIMQPSYKVGMFFDTDWYSNLSSSAPPYPAKIEGYCVTPTEIAELAKSKFPAPAIKALKTLAFNPYTSIGDLVEAIEAQTGTALTVKQGLCCTNHPGHTGRLKA</sequence>
<dbReference type="EMBL" id="QLTA01000019">
    <property type="protein sequence ID" value="RAR81839.1"/>
    <property type="molecule type" value="Genomic_DNA"/>
</dbReference>
<organism evidence="1 2">
    <name type="scientific">Paracidovorax anthurii</name>
    <dbReference type="NCBI Taxonomy" id="78229"/>
    <lineage>
        <taxon>Bacteria</taxon>
        <taxon>Pseudomonadati</taxon>
        <taxon>Pseudomonadota</taxon>
        <taxon>Betaproteobacteria</taxon>
        <taxon>Burkholderiales</taxon>
        <taxon>Comamonadaceae</taxon>
        <taxon>Paracidovorax</taxon>
    </lineage>
</organism>
<evidence type="ECO:0000313" key="2">
    <source>
        <dbReference type="Proteomes" id="UP000248856"/>
    </source>
</evidence>
<dbReference type="InterPro" id="IPR036188">
    <property type="entry name" value="FAD/NAD-bd_sf"/>
</dbReference>
<protein>
    <recommendedName>
        <fullName evidence="3">NAD(P)-binding protein</fullName>
    </recommendedName>
</protein>
<dbReference type="AlphaFoldDB" id="A0A328Z7K4"/>
<proteinExistence type="predicted"/>
<evidence type="ECO:0008006" key="3">
    <source>
        <dbReference type="Google" id="ProtNLM"/>
    </source>
</evidence>